<evidence type="ECO:0000313" key="5">
    <source>
        <dbReference type="WBParaSite" id="SSTP_0000317600.1"/>
    </source>
</evidence>
<protein>
    <submittedName>
        <fullName evidence="5 6">SERPIN domain-containing protein</fullName>
    </submittedName>
</protein>
<evidence type="ECO:0000313" key="4">
    <source>
        <dbReference type="Proteomes" id="UP000035681"/>
    </source>
</evidence>
<proteinExistence type="inferred from homology"/>
<dbReference type="Proteomes" id="UP000035681">
    <property type="component" value="Unplaced"/>
</dbReference>
<dbReference type="Gene3D" id="2.30.39.10">
    <property type="entry name" value="Alpha-1-antitrypsin, domain 1"/>
    <property type="match status" value="1"/>
</dbReference>
<sequence length="400" mass="46208">METFKELYFSIFFSIKFNFKIFYLRMNHSNDVIVNSITNFSLNCLKQLKKDNEPTIFSPISLILALGMAYAGTKGETKKEFLEIIKSNNENNEIDKYFSEFIQALDEIPPDTNLGIKTANKIYIHSNFHVLESYKKLLSTFYDGQFESINFNENVIAAEKINAFISDATNEKIKDLITSDAINSMTRILLVNCLHFKGDWRKRFKEYEMYDDFFYRNENSREEVTFMKKQGFLTYNENENSQLVLLDYCDDKSKFGILLPKKRYDISNILNSLNGEELLKLINGASGQDVDLTIPKFKAESNFYLNDCLKSLGLKLAFSHDADFSGITESEKLFISNVVQKVFIDVNENGTEAAAATAMMIECLMLPIPPENPIVFKADHPFLFFILYDNKHMLFNGIYM</sequence>
<name>A0A0K0E114_STRER</name>
<accession>A0A0K0E114</accession>
<dbReference type="STRING" id="6248.A0A0K0E114"/>
<dbReference type="InterPro" id="IPR042185">
    <property type="entry name" value="Serpin_sf_2"/>
</dbReference>
<dbReference type="Gene3D" id="3.30.497.10">
    <property type="entry name" value="Antithrombin, subunit I, domain 2"/>
    <property type="match status" value="1"/>
</dbReference>
<dbReference type="WBParaSite" id="SSTP_0000317600.1">
    <property type="protein sequence ID" value="SSTP_0000317600.1"/>
    <property type="gene ID" value="SSTP_0000317600"/>
</dbReference>
<organism evidence="5">
    <name type="scientific">Strongyloides stercoralis</name>
    <name type="common">Threadworm</name>
    <dbReference type="NCBI Taxonomy" id="6248"/>
    <lineage>
        <taxon>Eukaryota</taxon>
        <taxon>Metazoa</taxon>
        <taxon>Ecdysozoa</taxon>
        <taxon>Nematoda</taxon>
        <taxon>Chromadorea</taxon>
        <taxon>Rhabditida</taxon>
        <taxon>Tylenchina</taxon>
        <taxon>Panagrolaimomorpha</taxon>
        <taxon>Strongyloidoidea</taxon>
        <taxon>Strongyloididae</taxon>
        <taxon>Strongyloides</taxon>
    </lineage>
</organism>
<dbReference type="InterPro" id="IPR000215">
    <property type="entry name" value="Serpin_fam"/>
</dbReference>
<evidence type="ECO:0000256" key="1">
    <source>
        <dbReference type="ARBA" id="ARBA00009500"/>
    </source>
</evidence>
<keyword evidence="4" id="KW-1185">Reference proteome</keyword>
<dbReference type="PANTHER" id="PTHR11461:SF211">
    <property type="entry name" value="GH10112P-RELATED"/>
    <property type="match status" value="1"/>
</dbReference>
<dbReference type="WBParaSite" id="TCONS_00002254.p1">
    <property type="protein sequence ID" value="TCONS_00002254.p1"/>
    <property type="gene ID" value="XLOC_002124"/>
</dbReference>
<dbReference type="Pfam" id="PF00079">
    <property type="entry name" value="Serpin"/>
    <property type="match status" value="1"/>
</dbReference>
<dbReference type="CDD" id="cd00172">
    <property type="entry name" value="serpin"/>
    <property type="match status" value="1"/>
</dbReference>
<dbReference type="GO" id="GO:0004867">
    <property type="term" value="F:serine-type endopeptidase inhibitor activity"/>
    <property type="evidence" value="ECO:0007669"/>
    <property type="project" value="InterPro"/>
</dbReference>
<evidence type="ECO:0000256" key="2">
    <source>
        <dbReference type="RuleBase" id="RU000411"/>
    </source>
</evidence>
<dbReference type="AlphaFoldDB" id="A0A0K0E114"/>
<evidence type="ECO:0000259" key="3">
    <source>
        <dbReference type="SMART" id="SM00093"/>
    </source>
</evidence>
<dbReference type="SUPFAM" id="SSF56574">
    <property type="entry name" value="Serpins"/>
    <property type="match status" value="1"/>
</dbReference>
<dbReference type="PANTHER" id="PTHR11461">
    <property type="entry name" value="SERINE PROTEASE INHIBITOR, SERPIN"/>
    <property type="match status" value="1"/>
</dbReference>
<dbReference type="InterPro" id="IPR023796">
    <property type="entry name" value="Serpin_dom"/>
</dbReference>
<dbReference type="InterPro" id="IPR042178">
    <property type="entry name" value="Serpin_sf_1"/>
</dbReference>
<dbReference type="PROSITE" id="PS00284">
    <property type="entry name" value="SERPIN"/>
    <property type="match status" value="1"/>
</dbReference>
<feature type="domain" description="Serpin" evidence="3">
    <location>
        <begin position="42"/>
        <end position="400"/>
    </location>
</feature>
<dbReference type="InterPro" id="IPR023795">
    <property type="entry name" value="Serpin_CS"/>
</dbReference>
<dbReference type="GO" id="GO:0005615">
    <property type="term" value="C:extracellular space"/>
    <property type="evidence" value="ECO:0007669"/>
    <property type="project" value="InterPro"/>
</dbReference>
<dbReference type="SMART" id="SM00093">
    <property type="entry name" value="SERPIN"/>
    <property type="match status" value="1"/>
</dbReference>
<reference evidence="5" key="1">
    <citation type="submission" date="2015-08" db="UniProtKB">
        <authorList>
            <consortium name="WormBaseParasite"/>
        </authorList>
    </citation>
    <scope>IDENTIFICATION</scope>
</reference>
<evidence type="ECO:0000313" key="6">
    <source>
        <dbReference type="WBParaSite" id="TCONS_00002254.p1"/>
    </source>
</evidence>
<dbReference type="InterPro" id="IPR036186">
    <property type="entry name" value="Serpin_sf"/>
</dbReference>
<comment type="similarity">
    <text evidence="1 2">Belongs to the serpin family.</text>
</comment>